<dbReference type="EMBL" id="KZ613495">
    <property type="protein sequence ID" value="PMD18300.1"/>
    <property type="molecule type" value="Genomic_DNA"/>
</dbReference>
<evidence type="ECO:0000256" key="7">
    <source>
        <dbReference type="SAM" id="MobiDB-lite"/>
    </source>
</evidence>
<dbReference type="PANTHER" id="PTHR47338">
    <property type="entry name" value="ZN(II)2CYS6 TRANSCRIPTION FACTOR (EUROFUNG)-RELATED"/>
    <property type="match status" value="1"/>
</dbReference>
<dbReference type="GO" id="GO:0006351">
    <property type="term" value="P:DNA-templated transcription"/>
    <property type="evidence" value="ECO:0007669"/>
    <property type="project" value="InterPro"/>
</dbReference>
<protein>
    <recommendedName>
        <fullName evidence="8">Zn(2)-C6 fungal-type domain-containing protein</fullName>
    </recommendedName>
</protein>
<organism evidence="9 10">
    <name type="scientific">Hyaloscypha hepaticicola</name>
    <dbReference type="NCBI Taxonomy" id="2082293"/>
    <lineage>
        <taxon>Eukaryota</taxon>
        <taxon>Fungi</taxon>
        <taxon>Dikarya</taxon>
        <taxon>Ascomycota</taxon>
        <taxon>Pezizomycotina</taxon>
        <taxon>Leotiomycetes</taxon>
        <taxon>Helotiales</taxon>
        <taxon>Hyaloscyphaceae</taxon>
        <taxon>Hyaloscypha</taxon>
    </lineage>
</organism>
<dbReference type="Pfam" id="PF04082">
    <property type="entry name" value="Fungal_trans"/>
    <property type="match status" value="1"/>
</dbReference>
<evidence type="ECO:0000256" key="4">
    <source>
        <dbReference type="ARBA" id="ARBA00023163"/>
    </source>
</evidence>
<dbReference type="InterPro" id="IPR001138">
    <property type="entry name" value="Zn2Cys6_DnaBD"/>
</dbReference>
<feature type="region of interest" description="Disordered" evidence="7">
    <location>
        <begin position="694"/>
        <end position="773"/>
    </location>
</feature>
<evidence type="ECO:0000313" key="10">
    <source>
        <dbReference type="Proteomes" id="UP000235672"/>
    </source>
</evidence>
<feature type="compositionally biased region" description="Polar residues" evidence="7">
    <location>
        <begin position="744"/>
        <end position="753"/>
    </location>
</feature>
<feature type="domain" description="Zn(2)-C6 fungal-type" evidence="8">
    <location>
        <begin position="44"/>
        <end position="74"/>
    </location>
</feature>
<feature type="compositionally biased region" description="Polar residues" evidence="7">
    <location>
        <begin position="708"/>
        <end position="720"/>
    </location>
</feature>
<evidence type="ECO:0000256" key="6">
    <source>
        <dbReference type="SAM" id="Coils"/>
    </source>
</evidence>
<dbReference type="Pfam" id="PF00172">
    <property type="entry name" value="Zn_clus"/>
    <property type="match status" value="1"/>
</dbReference>
<dbReference type="GO" id="GO:0003677">
    <property type="term" value="F:DNA binding"/>
    <property type="evidence" value="ECO:0007669"/>
    <property type="project" value="InterPro"/>
</dbReference>
<reference evidence="9 10" key="1">
    <citation type="submission" date="2016-05" db="EMBL/GenBank/DDBJ databases">
        <title>A degradative enzymes factory behind the ericoid mycorrhizal symbiosis.</title>
        <authorList>
            <consortium name="DOE Joint Genome Institute"/>
            <person name="Martino E."/>
            <person name="Morin E."/>
            <person name="Grelet G."/>
            <person name="Kuo A."/>
            <person name="Kohler A."/>
            <person name="Daghino S."/>
            <person name="Barry K."/>
            <person name="Choi C."/>
            <person name="Cichocki N."/>
            <person name="Clum A."/>
            <person name="Copeland A."/>
            <person name="Hainaut M."/>
            <person name="Haridas S."/>
            <person name="Labutti K."/>
            <person name="Lindquist E."/>
            <person name="Lipzen A."/>
            <person name="Khouja H.-R."/>
            <person name="Murat C."/>
            <person name="Ohm R."/>
            <person name="Olson A."/>
            <person name="Spatafora J."/>
            <person name="Veneault-Fourrey C."/>
            <person name="Henrissat B."/>
            <person name="Grigoriev I."/>
            <person name="Martin F."/>
            <person name="Perotto S."/>
        </authorList>
    </citation>
    <scope>NUCLEOTIDE SEQUENCE [LARGE SCALE GENOMIC DNA]</scope>
    <source>
        <strain evidence="9 10">UAMH 7357</strain>
    </source>
</reference>
<keyword evidence="10" id="KW-1185">Reference proteome</keyword>
<keyword evidence="2" id="KW-0479">Metal-binding</keyword>
<dbReference type="SMART" id="SM00066">
    <property type="entry name" value="GAL4"/>
    <property type="match status" value="1"/>
</dbReference>
<evidence type="ECO:0000256" key="5">
    <source>
        <dbReference type="ARBA" id="ARBA00023242"/>
    </source>
</evidence>
<dbReference type="GO" id="GO:0000981">
    <property type="term" value="F:DNA-binding transcription factor activity, RNA polymerase II-specific"/>
    <property type="evidence" value="ECO:0007669"/>
    <property type="project" value="InterPro"/>
</dbReference>
<dbReference type="AlphaFoldDB" id="A0A2J6PW97"/>
<feature type="region of interest" description="Disordered" evidence="7">
    <location>
        <begin position="1"/>
        <end position="37"/>
    </location>
</feature>
<comment type="subcellular location">
    <subcellularLocation>
        <location evidence="1">Nucleus</location>
    </subcellularLocation>
</comment>
<dbReference type="STRING" id="1745343.A0A2J6PW97"/>
<evidence type="ECO:0000256" key="2">
    <source>
        <dbReference type="ARBA" id="ARBA00022723"/>
    </source>
</evidence>
<evidence type="ECO:0000256" key="3">
    <source>
        <dbReference type="ARBA" id="ARBA00023015"/>
    </source>
</evidence>
<dbReference type="InterPro" id="IPR036864">
    <property type="entry name" value="Zn2-C6_fun-type_DNA-bd_sf"/>
</dbReference>
<feature type="compositionally biased region" description="Polar residues" evidence="7">
    <location>
        <begin position="1"/>
        <end position="15"/>
    </location>
</feature>
<sequence length="846" mass="94779">MSATSEKSQADPSRTASEEEIPDADQPVGPSLTANAKPSEKTISCVSCRKRKLKCDRVKPKCGTCTRLRHECEFPERRRNVGSKRRNIKELEARLAQVETQLISESKQNVTAHTTSIPGGQTDWDGLGMDMNLDLDLDNNGLLEPSFDISQQGLGFSAPAPASTMHNDYFGSYELIALGLQEPLPPQEMMDELHHIYFSKHHQTMPMIHKLRYYASLDRAPHMRPPVSLRYAVWTTAASLSEKYSSFESIFYERARRYLQDAEMKGHGETFVFLYYVQAWSLIANYEASKTLFSRAWMSVGRTCRLAQMLGLYRLDDENPHEQKNLLPPPQDWIELEERRRTFWVAFYHDRWASSGTGWPMTIDDDDISTNLPASEESFENGVREETLSLQKALTPEGASKLSSFGGVIVSATLFGNNYQHLRQKGPNERPEDLAHGEFWKRHRKMDNALSNTFMFLPDHLRLPQNIRDTNVVHLHMNVHAASICLHQAAILTAKKHKIDPNFIEQSRNRNLMSAEEITSIMRLISHMDASVMCHWMGFCLYVAGSVLIQDVKSDRPRPQTLSNLEFLFLAMRAIGSRHSITNHFTAQLELDMNAAGINDSIAGCPVTLNSYASHAPDARRFGELSAYSAGPMPSMKRVVEDIKGSNIAAGLHKEGFVNEETSPSIASGEPHILPYFILELNRREQELATELSARIEPRSGNPESAAARTSQDVSVTTDTFYPFDQDFSAPTGDTPSSDSSSSNKMQGNSNATPPEPTAKSYPYRDIDPTNHGGKPYGIFQADLRSFGDLPAGWDVQPEISGFGNDGQEVNRVRTYFSGFDSENQPSNELHDFIGSGPWSTGPVPE</sequence>
<dbReference type="Proteomes" id="UP000235672">
    <property type="component" value="Unassembled WGS sequence"/>
</dbReference>
<dbReference type="SMART" id="SM00906">
    <property type="entry name" value="Fungal_trans"/>
    <property type="match status" value="1"/>
</dbReference>
<name>A0A2J6PW97_9HELO</name>
<proteinExistence type="predicted"/>
<evidence type="ECO:0000259" key="8">
    <source>
        <dbReference type="PROSITE" id="PS50048"/>
    </source>
</evidence>
<keyword evidence="6" id="KW-0175">Coiled coil</keyword>
<dbReference type="PROSITE" id="PS00463">
    <property type="entry name" value="ZN2_CY6_FUNGAL_1"/>
    <property type="match status" value="1"/>
</dbReference>
<accession>A0A2J6PW97</accession>
<feature type="coiled-coil region" evidence="6">
    <location>
        <begin position="81"/>
        <end position="108"/>
    </location>
</feature>
<dbReference type="PROSITE" id="PS50048">
    <property type="entry name" value="ZN2_CY6_FUNGAL_2"/>
    <property type="match status" value="1"/>
</dbReference>
<dbReference type="Gene3D" id="4.10.240.10">
    <property type="entry name" value="Zn(2)-C6 fungal-type DNA-binding domain"/>
    <property type="match status" value="1"/>
</dbReference>
<dbReference type="OrthoDB" id="5600212at2759"/>
<dbReference type="InterPro" id="IPR007219">
    <property type="entry name" value="XnlR_reg_dom"/>
</dbReference>
<dbReference type="PANTHER" id="PTHR47338:SF10">
    <property type="entry name" value="TRANSCRIPTION FACTOR DOMAIN-CONTAINING PROTEIN-RELATED"/>
    <property type="match status" value="1"/>
</dbReference>
<feature type="region of interest" description="Disordered" evidence="7">
    <location>
        <begin position="823"/>
        <end position="846"/>
    </location>
</feature>
<keyword evidence="3" id="KW-0805">Transcription regulation</keyword>
<dbReference type="CDD" id="cd00067">
    <property type="entry name" value="GAL4"/>
    <property type="match status" value="1"/>
</dbReference>
<keyword evidence="5" id="KW-0539">Nucleus</keyword>
<keyword evidence="4" id="KW-0804">Transcription</keyword>
<dbReference type="SUPFAM" id="SSF57701">
    <property type="entry name" value="Zn2/Cys6 DNA-binding domain"/>
    <property type="match status" value="1"/>
</dbReference>
<gene>
    <name evidence="9" type="ORF">NA56DRAFT_706905</name>
</gene>
<dbReference type="GO" id="GO:0008270">
    <property type="term" value="F:zinc ion binding"/>
    <property type="evidence" value="ECO:0007669"/>
    <property type="project" value="InterPro"/>
</dbReference>
<evidence type="ECO:0000313" key="9">
    <source>
        <dbReference type="EMBL" id="PMD18300.1"/>
    </source>
</evidence>
<dbReference type="CDD" id="cd12148">
    <property type="entry name" value="fungal_TF_MHR"/>
    <property type="match status" value="1"/>
</dbReference>
<evidence type="ECO:0000256" key="1">
    <source>
        <dbReference type="ARBA" id="ARBA00004123"/>
    </source>
</evidence>
<dbReference type="GO" id="GO:0005634">
    <property type="term" value="C:nucleus"/>
    <property type="evidence" value="ECO:0007669"/>
    <property type="project" value="UniProtKB-SubCell"/>
</dbReference>
<dbReference type="InterPro" id="IPR050815">
    <property type="entry name" value="TF_fung"/>
</dbReference>